<proteinExistence type="predicted"/>
<dbReference type="RefSeq" id="WP_139080105.1">
    <property type="nucleotide sequence ID" value="NZ_VDFV01000002.1"/>
</dbReference>
<evidence type="ECO:0000313" key="2">
    <source>
        <dbReference type="Proteomes" id="UP000305709"/>
    </source>
</evidence>
<name>A0A5C4NHQ4_9RHOB</name>
<keyword evidence="2" id="KW-1185">Reference proteome</keyword>
<gene>
    <name evidence="1" type="ORF">FHG71_02815</name>
</gene>
<comment type="caution">
    <text evidence="1">The sequence shown here is derived from an EMBL/GenBank/DDBJ whole genome shotgun (WGS) entry which is preliminary data.</text>
</comment>
<organism evidence="1 2">
    <name type="scientific">Rubellimicrobium roseum</name>
    <dbReference type="NCBI Taxonomy" id="687525"/>
    <lineage>
        <taxon>Bacteria</taxon>
        <taxon>Pseudomonadati</taxon>
        <taxon>Pseudomonadota</taxon>
        <taxon>Alphaproteobacteria</taxon>
        <taxon>Rhodobacterales</taxon>
        <taxon>Roseobacteraceae</taxon>
        <taxon>Rubellimicrobium</taxon>
    </lineage>
</organism>
<protein>
    <submittedName>
        <fullName evidence="1">Uncharacterized protein</fullName>
    </submittedName>
</protein>
<evidence type="ECO:0000313" key="1">
    <source>
        <dbReference type="EMBL" id="TNC74143.1"/>
    </source>
</evidence>
<sequence length="236" mass="26008">MVDVLGGDVPRANSIIKVGQASKLLSASLGRGSAALKSSDFPALLGLTLTPEGPTKAPEAVRRMWSLPLWLLAFDPGDGHVRDVLFPVPERNLPRRDEQIREAEEVLSRRCLRVHYDAGRTETTFLDILHQLFLEYAPHHEFLEFDQIELRDQGGRMTAGVKLKGPSWETEDLPRGTGEGNYAIILGFMQRSTASDASYEPTRCLETTRTLGAAGLNALARLTPNCTKEARDVDPS</sequence>
<dbReference type="EMBL" id="VDFV01000002">
    <property type="protein sequence ID" value="TNC74143.1"/>
    <property type="molecule type" value="Genomic_DNA"/>
</dbReference>
<dbReference type="AlphaFoldDB" id="A0A5C4NHQ4"/>
<reference evidence="1 2" key="1">
    <citation type="submission" date="2019-06" db="EMBL/GenBank/DDBJ databases">
        <authorList>
            <person name="Jiang L."/>
        </authorList>
    </citation>
    <scope>NUCLEOTIDE SEQUENCE [LARGE SCALE GENOMIC DNA]</scope>
    <source>
        <strain evidence="1 2">YIM 48858</strain>
    </source>
</reference>
<dbReference type="Proteomes" id="UP000305709">
    <property type="component" value="Unassembled WGS sequence"/>
</dbReference>
<accession>A0A5C4NHQ4</accession>